<reference evidence="2" key="1">
    <citation type="submission" date="2014-05" db="EMBL/GenBank/DDBJ databases">
        <title>The transcriptome of the halophilic microalga Tetraselmis sp. GSL018 isolated from the Great Salt Lake, Utah.</title>
        <authorList>
            <person name="Jinkerson R.E."/>
            <person name="D'Adamo S."/>
            <person name="Posewitz M.C."/>
        </authorList>
    </citation>
    <scope>NUCLEOTIDE SEQUENCE</scope>
    <source>
        <strain evidence="2">GSL018</strain>
    </source>
</reference>
<evidence type="ECO:0000313" key="2">
    <source>
        <dbReference type="EMBL" id="JAC76463.1"/>
    </source>
</evidence>
<evidence type="ECO:0000256" key="1">
    <source>
        <dbReference type="SAM" id="MobiDB-lite"/>
    </source>
</evidence>
<protein>
    <submittedName>
        <fullName evidence="2">Uncharacterized protein</fullName>
    </submittedName>
</protein>
<feature type="compositionally biased region" description="Basic and acidic residues" evidence="1">
    <location>
        <begin position="10"/>
        <end position="30"/>
    </location>
</feature>
<feature type="non-terminal residue" evidence="2">
    <location>
        <position position="1"/>
    </location>
</feature>
<sequence length="30" mass="3114">AAEGQTGGGKELRSQKSRAKDTGRRGDPPC</sequence>
<gene>
    <name evidence="2" type="ORF">TSPGSL018_20084</name>
</gene>
<accession>A0A061RWX3</accession>
<dbReference type="AlphaFoldDB" id="A0A061RWX3"/>
<feature type="region of interest" description="Disordered" evidence="1">
    <location>
        <begin position="1"/>
        <end position="30"/>
    </location>
</feature>
<dbReference type="EMBL" id="GBEZ01009107">
    <property type="protein sequence ID" value="JAC76463.1"/>
    <property type="molecule type" value="Transcribed_RNA"/>
</dbReference>
<name>A0A061RWX3_9CHLO</name>
<organism evidence="2">
    <name type="scientific">Tetraselmis sp. GSL018</name>
    <dbReference type="NCBI Taxonomy" id="582737"/>
    <lineage>
        <taxon>Eukaryota</taxon>
        <taxon>Viridiplantae</taxon>
        <taxon>Chlorophyta</taxon>
        <taxon>core chlorophytes</taxon>
        <taxon>Chlorodendrophyceae</taxon>
        <taxon>Chlorodendrales</taxon>
        <taxon>Chlorodendraceae</taxon>
        <taxon>Tetraselmis</taxon>
    </lineage>
</organism>
<proteinExistence type="predicted"/>